<feature type="binding site" evidence="3">
    <location>
        <position position="346"/>
    </location>
    <ligand>
        <name>CTP</name>
        <dbReference type="ChEBI" id="CHEBI:37563"/>
    </ligand>
</feature>
<evidence type="ECO:0000313" key="8">
    <source>
        <dbReference type="Proteomes" id="UP001200430"/>
    </source>
</evidence>
<dbReference type="Gene3D" id="3.40.50.1950">
    <property type="entry name" value="Flavin prenyltransferase-like"/>
    <property type="match status" value="1"/>
</dbReference>
<evidence type="ECO:0000256" key="2">
    <source>
        <dbReference type="ARBA" id="ARBA00023239"/>
    </source>
</evidence>
<organism evidence="7 8">
    <name type="scientific">Dethiosulfovibrio marinus</name>
    <dbReference type="NCBI Taxonomy" id="133532"/>
    <lineage>
        <taxon>Bacteria</taxon>
        <taxon>Thermotogati</taxon>
        <taxon>Synergistota</taxon>
        <taxon>Synergistia</taxon>
        <taxon>Synergistales</taxon>
        <taxon>Dethiosulfovibrionaceae</taxon>
        <taxon>Dethiosulfovibrio</taxon>
    </lineage>
</organism>
<dbReference type="PANTHER" id="PTHR14359">
    <property type="entry name" value="HOMO-OLIGOMERIC FLAVIN CONTAINING CYS DECARBOXYLASE FAMILY"/>
    <property type="match status" value="1"/>
</dbReference>
<dbReference type="NCBIfam" id="TIGR00521">
    <property type="entry name" value="coaBC_dfp"/>
    <property type="match status" value="1"/>
</dbReference>
<dbReference type="InterPro" id="IPR003382">
    <property type="entry name" value="Flavoprotein"/>
</dbReference>
<sequence length="404" mass="43413">MKSPSRSSRVLLCVTGGIAAYKAPHLVRGFIRSGWEVKVAMTEASEAFVSPMVLATLSHNRVWRDRDYLSDDSGWHIPHISLAEWADVIVVAPCTADTAARLAGGNASKVIDGAVLASRAPVVVFPAMNVNMLDHSATRRNLDTLESMGYVVVDPDSGDLACGYEGRGRLPDVEVIVEEVERALCPKDLAGLSVAVTAGPTREFLDPVRYISNPSSGKMGYAIAKEAWYRGAEVRLISGPVALELPHGIQVIPVTSAEDMLDAATRAMDDCDVMVKAAAVGDYRFASRSEHKIKREGKSEVSFSMVANPDIAATLGEMKKPGQILVGFAAETNDLKENALRKLNAKGLDLIVANDLAEPGSGFGTDTNRVTIFDVHGNSKEIQGKKSEVAGVIWDEVLLLREGR</sequence>
<gene>
    <name evidence="3 7" type="primary">coaBC</name>
    <name evidence="7" type="ORF">L2W38_03855</name>
</gene>
<proteinExistence type="inferred from homology"/>
<comment type="catalytic activity">
    <reaction evidence="3 4">
        <text>N-[(R)-4-phosphopantothenoyl]-L-cysteine + H(+) = (R)-4'-phosphopantetheine + CO2</text>
        <dbReference type="Rhea" id="RHEA:16793"/>
        <dbReference type="ChEBI" id="CHEBI:15378"/>
        <dbReference type="ChEBI" id="CHEBI:16526"/>
        <dbReference type="ChEBI" id="CHEBI:59458"/>
        <dbReference type="ChEBI" id="CHEBI:61723"/>
        <dbReference type="EC" id="4.1.1.36"/>
    </reaction>
</comment>
<dbReference type="SUPFAM" id="SSF102645">
    <property type="entry name" value="CoaB-like"/>
    <property type="match status" value="1"/>
</dbReference>
<feature type="domain" description="DNA/pantothenate metabolism flavoprotein C-terminal" evidence="6">
    <location>
        <begin position="189"/>
        <end position="398"/>
    </location>
</feature>
<protein>
    <recommendedName>
        <fullName evidence="3">Coenzyme A biosynthesis bifunctional protein CoaBC</fullName>
    </recommendedName>
    <alternativeName>
        <fullName evidence="3">DNA/pantothenate metabolism flavoprotein</fullName>
    </alternativeName>
    <alternativeName>
        <fullName evidence="3">Phosphopantothenoylcysteine synthetase/decarboxylase</fullName>
        <shortName evidence="3">PPCS-PPCDC</shortName>
    </alternativeName>
    <domain>
        <recommendedName>
            <fullName evidence="3">Phosphopantothenoylcysteine decarboxylase</fullName>
            <shortName evidence="3">PPC decarboxylase</shortName>
            <shortName evidence="3">PPC-DC</shortName>
            <ecNumber evidence="3">4.1.1.36</ecNumber>
        </recommendedName>
        <alternativeName>
            <fullName evidence="3">CoaC</fullName>
        </alternativeName>
    </domain>
    <domain>
        <recommendedName>
            <fullName evidence="3">Phosphopantothenate--cysteine ligase</fullName>
            <ecNumber evidence="3">6.3.2.5</ecNumber>
        </recommendedName>
        <alternativeName>
            <fullName evidence="3">CoaB</fullName>
        </alternativeName>
        <alternativeName>
            <fullName evidence="3">Phosphopantothenoylcysteine synthetase</fullName>
            <shortName evidence="3">PPC synthetase</shortName>
            <shortName evidence="3">PPC-S</shortName>
        </alternativeName>
    </domain>
</protein>
<comment type="catalytic activity">
    <reaction evidence="3 4">
        <text>(R)-4'-phosphopantothenate + L-cysteine + CTP = N-[(R)-4-phosphopantothenoyl]-L-cysteine + CMP + diphosphate + H(+)</text>
        <dbReference type="Rhea" id="RHEA:19397"/>
        <dbReference type="ChEBI" id="CHEBI:10986"/>
        <dbReference type="ChEBI" id="CHEBI:15378"/>
        <dbReference type="ChEBI" id="CHEBI:33019"/>
        <dbReference type="ChEBI" id="CHEBI:35235"/>
        <dbReference type="ChEBI" id="CHEBI:37563"/>
        <dbReference type="ChEBI" id="CHEBI:59458"/>
        <dbReference type="ChEBI" id="CHEBI:60377"/>
        <dbReference type="EC" id="6.3.2.5"/>
    </reaction>
</comment>
<feature type="binding site" evidence="3">
    <location>
        <position position="342"/>
    </location>
    <ligand>
        <name>CTP</name>
        <dbReference type="ChEBI" id="CHEBI:37563"/>
    </ligand>
</feature>
<accession>A0ABS9EL70</accession>
<keyword evidence="3 4" id="KW-0288">FMN</keyword>
<dbReference type="InterPro" id="IPR007085">
    <property type="entry name" value="DNA/pantothenate-metab_flavo_C"/>
</dbReference>
<evidence type="ECO:0000256" key="4">
    <source>
        <dbReference type="RuleBase" id="RU364078"/>
    </source>
</evidence>
<dbReference type="Proteomes" id="UP001200430">
    <property type="component" value="Unassembled WGS sequence"/>
</dbReference>
<dbReference type="RefSeq" id="WP_236098711.1">
    <property type="nucleotide sequence ID" value="NZ_JAKGUD010000003.1"/>
</dbReference>
<keyword evidence="3 4" id="KW-0436">Ligase</keyword>
<dbReference type="InterPro" id="IPR005252">
    <property type="entry name" value="CoaBC"/>
</dbReference>
<dbReference type="Gene3D" id="3.40.50.10300">
    <property type="entry name" value="CoaB-like"/>
    <property type="match status" value="1"/>
</dbReference>
<reference evidence="7 8" key="1">
    <citation type="submission" date="2022-01" db="EMBL/GenBank/DDBJ databases">
        <title>Dethiosulfovibrio faecalis sp. nov., a novel proteolytic, non-sulfur-reducing bacterium isolated from a marine aquaculture solid waste bioreactor.</title>
        <authorList>
            <person name="Grabowski S."/>
            <person name="Apolinario E."/>
            <person name="Schneider N."/>
            <person name="Marshall C.W."/>
            <person name="Sowers K.R."/>
        </authorList>
    </citation>
    <scope>NUCLEOTIDE SEQUENCE [LARGE SCALE GENOMIC DNA]</scope>
    <source>
        <strain evidence="7 8">DSM 12537</strain>
    </source>
</reference>
<comment type="cofactor">
    <cofactor evidence="3">
        <name>Mg(2+)</name>
        <dbReference type="ChEBI" id="CHEBI:18420"/>
    </cofactor>
</comment>
<comment type="function">
    <text evidence="3">Catalyzes two sequential steps in the biosynthesis of coenzyme A. In the first step cysteine is conjugated to 4'-phosphopantothenate to form 4-phosphopantothenoylcysteine. In the second step the latter compound is decarboxylated to form 4'-phosphopantotheine.</text>
</comment>
<comment type="function">
    <text evidence="4">Catalyzes two steps in the biosynthesis of coenzyme A. In the first step cysteine is conjugated to 4'-phosphopantothenate to form 4-phosphopantothenoylcysteine, in the latter compound is decarboxylated to form 4'-phosphopantotheine.</text>
</comment>
<dbReference type="InterPro" id="IPR036551">
    <property type="entry name" value="Flavin_trans-like"/>
</dbReference>
<feature type="binding site" evidence="3">
    <location>
        <position position="328"/>
    </location>
    <ligand>
        <name>CTP</name>
        <dbReference type="ChEBI" id="CHEBI:37563"/>
    </ligand>
</feature>
<comment type="similarity">
    <text evidence="3 4">In the N-terminal section; belongs to the HFCD (homo-oligomeric flavin containing Cys decarboxylase) superfamily.</text>
</comment>
<dbReference type="EC" id="4.1.1.36" evidence="3"/>
<dbReference type="Pfam" id="PF02441">
    <property type="entry name" value="Flavoprotein"/>
    <property type="match status" value="1"/>
</dbReference>
<feature type="domain" description="Flavoprotein" evidence="5">
    <location>
        <begin position="9"/>
        <end position="183"/>
    </location>
</feature>
<comment type="cofactor">
    <cofactor evidence="3">
        <name>FMN</name>
        <dbReference type="ChEBI" id="CHEBI:58210"/>
    </cofactor>
    <text evidence="3">Binds 1 FMN per subunit.</text>
</comment>
<dbReference type="GO" id="GO:0004633">
    <property type="term" value="F:phosphopantothenoylcysteine decarboxylase activity"/>
    <property type="evidence" value="ECO:0007669"/>
    <property type="project" value="UniProtKB-EC"/>
</dbReference>
<keyword evidence="3" id="KW-0460">Magnesium</keyword>
<evidence type="ECO:0000259" key="6">
    <source>
        <dbReference type="Pfam" id="PF04127"/>
    </source>
</evidence>
<dbReference type="InterPro" id="IPR035929">
    <property type="entry name" value="CoaB-like_sf"/>
</dbReference>
<dbReference type="EC" id="6.3.2.5" evidence="3"/>
<feature type="active site" description="Proton donor" evidence="3">
    <location>
        <position position="162"/>
    </location>
</feature>
<evidence type="ECO:0000259" key="5">
    <source>
        <dbReference type="Pfam" id="PF02441"/>
    </source>
</evidence>
<dbReference type="Pfam" id="PF04127">
    <property type="entry name" value="DFP"/>
    <property type="match status" value="1"/>
</dbReference>
<dbReference type="EMBL" id="JAKGUD010000003">
    <property type="protein sequence ID" value="MCF4141949.1"/>
    <property type="molecule type" value="Genomic_DNA"/>
</dbReference>
<name>A0ABS9EL70_9BACT</name>
<evidence type="ECO:0000256" key="3">
    <source>
        <dbReference type="HAMAP-Rule" id="MF_02225"/>
    </source>
</evidence>
<feature type="region of interest" description="Phosphopantothenate--cysteine ligase" evidence="3">
    <location>
        <begin position="194"/>
        <end position="404"/>
    </location>
</feature>
<feature type="binding site" evidence="3">
    <location>
        <position position="282"/>
    </location>
    <ligand>
        <name>CTP</name>
        <dbReference type="ChEBI" id="CHEBI:37563"/>
    </ligand>
</feature>
<evidence type="ECO:0000313" key="7">
    <source>
        <dbReference type="EMBL" id="MCF4141949.1"/>
    </source>
</evidence>
<dbReference type="HAMAP" id="MF_02225">
    <property type="entry name" value="CoaBC"/>
    <property type="match status" value="1"/>
</dbReference>
<keyword evidence="2 3" id="KW-0456">Lyase</keyword>
<dbReference type="SUPFAM" id="SSF52507">
    <property type="entry name" value="Homo-oligomeric flavin-containing Cys decarboxylases, HFCD"/>
    <property type="match status" value="1"/>
</dbReference>
<feature type="region of interest" description="Phosphopantothenoylcysteine decarboxylase" evidence="3">
    <location>
        <begin position="1"/>
        <end position="193"/>
    </location>
</feature>
<keyword evidence="3 4" id="KW-0285">Flavoprotein</keyword>
<evidence type="ECO:0000256" key="1">
    <source>
        <dbReference type="ARBA" id="ARBA00022793"/>
    </source>
</evidence>
<keyword evidence="3" id="KW-0511">Multifunctional enzyme</keyword>
<comment type="caution">
    <text evidence="7">The sequence shown here is derived from an EMBL/GenBank/DDBJ whole genome shotgun (WGS) entry which is preliminary data.</text>
</comment>
<dbReference type="PANTHER" id="PTHR14359:SF6">
    <property type="entry name" value="PHOSPHOPANTOTHENOYLCYSTEINE DECARBOXYLASE"/>
    <property type="match status" value="1"/>
</dbReference>
<comment type="similarity">
    <text evidence="3 4">In the C-terminal section; belongs to the PPC synthetase family.</text>
</comment>
<comment type="caution">
    <text evidence="3">Lacks conserved residue(s) required for the propagation of feature annotation.</text>
</comment>
<comment type="pathway">
    <text evidence="3 4">Cofactor biosynthesis; coenzyme A biosynthesis; CoA from (R)-pantothenate: step 3/5.</text>
</comment>
<comment type="pathway">
    <text evidence="3 4">Cofactor biosynthesis; coenzyme A biosynthesis; CoA from (R)-pantothenate: step 2/5.</text>
</comment>
<feature type="binding site" evidence="3">
    <location>
        <position position="292"/>
    </location>
    <ligand>
        <name>CTP</name>
        <dbReference type="ChEBI" id="CHEBI:37563"/>
    </ligand>
</feature>
<keyword evidence="3" id="KW-0479">Metal-binding</keyword>
<dbReference type="GO" id="GO:0004632">
    <property type="term" value="F:phosphopantothenate--cysteine ligase activity"/>
    <property type="evidence" value="ECO:0007669"/>
    <property type="project" value="UniProtKB-EC"/>
</dbReference>
<keyword evidence="1 3" id="KW-0210">Decarboxylase</keyword>
<keyword evidence="8" id="KW-1185">Reference proteome</keyword>